<gene>
    <name evidence="14" type="primary">LOC106583472</name>
</gene>
<dbReference type="Proteomes" id="UP001652741">
    <property type="component" value="Chromosome ssa22"/>
</dbReference>
<evidence type="ECO:0000256" key="7">
    <source>
        <dbReference type="ARBA" id="ARBA00023125"/>
    </source>
</evidence>
<keyword evidence="13" id="KW-1185">Reference proteome</keyword>
<evidence type="ECO:0000256" key="11">
    <source>
        <dbReference type="SAM" id="MobiDB-lite"/>
    </source>
</evidence>
<name>A0A1S3P6D3_SALSA</name>
<dbReference type="RefSeq" id="XP_014023157.1">
    <property type="nucleotide sequence ID" value="XM_014167682.2"/>
</dbReference>
<evidence type="ECO:0000256" key="5">
    <source>
        <dbReference type="ARBA" id="ARBA00022833"/>
    </source>
</evidence>
<evidence type="ECO:0000256" key="4">
    <source>
        <dbReference type="ARBA" id="ARBA00022771"/>
    </source>
</evidence>
<comment type="subcellular location">
    <subcellularLocation>
        <location evidence="1">Nucleus</location>
    </subcellularLocation>
</comment>
<dbReference type="PROSITE" id="PS00028">
    <property type="entry name" value="ZINC_FINGER_C2H2_1"/>
    <property type="match status" value="2"/>
</dbReference>
<dbReference type="InterPro" id="IPR036236">
    <property type="entry name" value="Znf_C2H2_sf"/>
</dbReference>
<dbReference type="Gene3D" id="3.30.160.60">
    <property type="entry name" value="Classic Zinc Finger"/>
    <property type="match status" value="2"/>
</dbReference>
<keyword evidence="2" id="KW-0479">Metal-binding</keyword>
<dbReference type="GeneID" id="106583472"/>
<dbReference type="FunFam" id="3.30.160.60:FF:000213">
    <property type="entry name" value="Zinc finger protein 624"/>
    <property type="match status" value="1"/>
</dbReference>
<evidence type="ECO:0000256" key="8">
    <source>
        <dbReference type="ARBA" id="ARBA00023163"/>
    </source>
</evidence>
<evidence type="ECO:0000256" key="2">
    <source>
        <dbReference type="ARBA" id="ARBA00022723"/>
    </source>
</evidence>
<dbReference type="GO" id="GO:0008270">
    <property type="term" value="F:zinc ion binding"/>
    <property type="evidence" value="ECO:0007669"/>
    <property type="project" value="UniProtKB-KW"/>
</dbReference>
<dbReference type="SMART" id="SM00355">
    <property type="entry name" value="ZnF_C2H2"/>
    <property type="match status" value="2"/>
</dbReference>
<sequence>MTKLKLLNVFLSERLAAAAKEIFIEVENILIEYQEEITRSKAENDRLRGLLDVAFQFTPAQQPIQLIASDEEVSPKHQQHCEQEWSPSLGQEDPEPTQFKEEHELRTSQLEEQFQGLESDTESIFTPSCVKSDYNQDSLQPLNLYQIQTVEVGEGNTPSLPANRTEAIKPEPEGEGFEISEPSNPQSFYAMNLDNAEAQSENGIYFNEIDSDGFPSEFEVPQPNQPRSARRGQRICIAKTVKKNTDEKPYQCNVCGKSFHHMSKLRTHLRVHTGERPFSCPECGKCFSQSGEVNRHLKTHNRHRAYLSGL</sequence>
<dbReference type="FunFam" id="3.30.160.60:FF:000710">
    <property type="entry name" value="Zinc finger protein 768"/>
    <property type="match status" value="1"/>
</dbReference>
<dbReference type="Pfam" id="PF00096">
    <property type="entry name" value="zf-C2H2"/>
    <property type="match status" value="2"/>
</dbReference>
<dbReference type="GO" id="GO:0003677">
    <property type="term" value="F:DNA binding"/>
    <property type="evidence" value="ECO:0007669"/>
    <property type="project" value="UniProtKB-KW"/>
</dbReference>
<dbReference type="InterPro" id="IPR013087">
    <property type="entry name" value="Znf_C2H2_type"/>
</dbReference>
<evidence type="ECO:0000256" key="6">
    <source>
        <dbReference type="ARBA" id="ARBA00023015"/>
    </source>
</evidence>
<evidence type="ECO:0000256" key="9">
    <source>
        <dbReference type="ARBA" id="ARBA00023242"/>
    </source>
</evidence>
<keyword evidence="7" id="KW-0238">DNA-binding</keyword>
<protein>
    <submittedName>
        <fullName evidence="14">Zinc finger protein 184</fullName>
    </submittedName>
</protein>
<feature type="region of interest" description="Disordered" evidence="11">
    <location>
        <begin position="78"/>
        <end position="101"/>
    </location>
</feature>
<dbReference type="OMA" id="IFTPSCE"/>
<evidence type="ECO:0000256" key="1">
    <source>
        <dbReference type="ARBA" id="ARBA00004123"/>
    </source>
</evidence>
<evidence type="ECO:0000259" key="12">
    <source>
        <dbReference type="PROSITE" id="PS50157"/>
    </source>
</evidence>
<feature type="domain" description="C2H2-type" evidence="12">
    <location>
        <begin position="250"/>
        <end position="277"/>
    </location>
</feature>
<dbReference type="OrthoDB" id="9439903at2759"/>
<organism evidence="13 14">
    <name type="scientific">Salmo salar</name>
    <name type="common">Atlantic salmon</name>
    <dbReference type="NCBI Taxonomy" id="8030"/>
    <lineage>
        <taxon>Eukaryota</taxon>
        <taxon>Metazoa</taxon>
        <taxon>Chordata</taxon>
        <taxon>Craniata</taxon>
        <taxon>Vertebrata</taxon>
        <taxon>Euteleostomi</taxon>
        <taxon>Actinopterygii</taxon>
        <taxon>Neopterygii</taxon>
        <taxon>Teleostei</taxon>
        <taxon>Protacanthopterygii</taxon>
        <taxon>Salmoniformes</taxon>
        <taxon>Salmonidae</taxon>
        <taxon>Salmoninae</taxon>
        <taxon>Salmo</taxon>
    </lineage>
</organism>
<evidence type="ECO:0000313" key="14">
    <source>
        <dbReference type="RefSeq" id="XP_014023157.1"/>
    </source>
</evidence>
<feature type="domain" description="C2H2-type" evidence="12">
    <location>
        <begin position="278"/>
        <end position="305"/>
    </location>
</feature>
<reference evidence="14" key="1">
    <citation type="submission" date="2025-08" db="UniProtKB">
        <authorList>
            <consortium name="RefSeq"/>
        </authorList>
    </citation>
    <scope>IDENTIFICATION</scope>
</reference>
<dbReference type="KEGG" id="sasa:106583472"/>
<dbReference type="SUPFAM" id="SSF57667">
    <property type="entry name" value="beta-beta-alpha zinc fingers"/>
    <property type="match status" value="1"/>
</dbReference>
<evidence type="ECO:0000256" key="10">
    <source>
        <dbReference type="PROSITE-ProRule" id="PRU00042"/>
    </source>
</evidence>
<keyword evidence="9" id="KW-0539">Nucleus</keyword>
<dbReference type="GO" id="GO:0005634">
    <property type="term" value="C:nucleus"/>
    <property type="evidence" value="ECO:0007669"/>
    <property type="project" value="UniProtKB-SubCell"/>
</dbReference>
<evidence type="ECO:0000313" key="13">
    <source>
        <dbReference type="Proteomes" id="UP001652741"/>
    </source>
</evidence>
<keyword evidence="3" id="KW-0677">Repeat</keyword>
<accession>A0A1S3P6D3</accession>
<dbReference type="PROSITE" id="PS50157">
    <property type="entry name" value="ZINC_FINGER_C2H2_2"/>
    <property type="match status" value="2"/>
</dbReference>
<evidence type="ECO:0000256" key="3">
    <source>
        <dbReference type="ARBA" id="ARBA00022737"/>
    </source>
</evidence>
<keyword evidence="8" id="KW-0804">Transcription</keyword>
<keyword evidence="6" id="KW-0805">Transcription regulation</keyword>
<dbReference type="AlphaFoldDB" id="A0A1S3P6D3"/>
<keyword evidence="4 10" id="KW-0863">Zinc-finger</keyword>
<proteinExistence type="predicted"/>
<dbReference type="PANTHER" id="PTHR23235">
    <property type="entry name" value="KRUEPPEL-LIKE TRANSCRIPTION FACTOR"/>
    <property type="match status" value="1"/>
</dbReference>
<keyword evidence="5" id="KW-0862">Zinc</keyword>